<organism evidence="4 5">
    <name type="scientific">Sclerotinia nivalis</name>
    <dbReference type="NCBI Taxonomy" id="352851"/>
    <lineage>
        <taxon>Eukaryota</taxon>
        <taxon>Fungi</taxon>
        <taxon>Dikarya</taxon>
        <taxon>Ascomycota</taxon>
        <taxon>Pezizomycotina</taxon>
        <taxon>Leotiomycetes</taxon>
        <taxon>Helotiales</taxon>
        <taxon>Sclerotiniaceae</taxon>
        <taxon>Sclerotinia</taxon>
    </lineage>
</organism>
<accession>A0A9X0ADU2</accession>
<evidence type="ECO:0000313" key="5">
    <source>
        <dbReference type="Proteomes" id="UP001152300"/>
    </source>
</evidence>
<proteinExistence type="inferred from homology"/>
<dbReference type="Proteomes" id="UP001152300">
    <property type="component" value="Unassembled WGS sequence"/>
</dbReference>
<dbReference type="PANTHER" id="PTHR11177:SF397">
    <property type="entry name" value="CHITINASE"/>
    <property type="match status" value="1"/>
</dbReference>
<dbReference type="GO" id="GO:0005975">
    <property type="term" value="P:carbohydrate metabolic process"/>
    <property type="evidence" value="ECO:0007669"/>
    <property type="project" value="InterPro"/>
</dbReference>
<dbReference type="SUPFAM" id="SSF54556">
    <property type="entry name" value="Chitinase insertion domain"/>
    <property type="match status" value="1"/>
</dbReference>
<dbReference type="Pfam" id="PF00704">
    <property type="entry name" value="Glyco_hydro_18"/>
    <property type="match status" value="1"/>
</dbReference>
<name>A0A9X0ADU2_9HELO</name>
<protein>
    <recommendedName>
        <fullName evidence="2">chitinase</fullName>
        <ecNumber evidence="2">3.2.1.14</ecNumber>
    </recommendedName>
</protein>
<comment type="similarity">
    <text evidence="1">Belongs to the glycosyl hydrolase 18 family. Chitinase class V subfamily.</text>
</comment>
<evidence type="ECO:0000313" key="4">
    <source>
        <dbReference type="EMBL" id="KAJ8060926.1"/>
    </source>
</evidence>
<dbReference type="SUPFAM" id="SSF51445">
    <property type="entry name" value="(Trans)glycosidases"/>
    <property type="match status" value="1"/>
</dbReference>
<dbReference type="EC" id="3.2.1.14" evidence="2"/>
<reference evidence="4" key="1">
    <citation type="submission" date="2022-11" db="EMBL/GenBank/DDBJ databases">
        <title>Genome Resource of Sclerotinia nivalis Strain SnTB1, a Plant Pathogen Isolated from American Ginseng.</title>
        <authorList>
            <person name="Fan S."/>
        </authorList>
    </citation>
    <scope>NUCLEOTIDE SEQUENCE</scope>
    <source>
        <strain evidence="4">SnTB1</strain>
    </source>
</reference>
<evidence type="ECO:0000256" key="2">
    <source>
        <dbReference type="ARBA" id="ARBA00012729"/>
    </source>
</evidence>
<gene>
    <name evidence="4" type="ORF">OCU04_010006</name>
</gene>
<dbReference type="InterPro" id="IPR029070">
    <property type="entry name" value="Chitinase_insertion_sf"/>
</dbReference>
<dbReference type="PANTHER" id="PTHR11177">
    <property type="entry name" value="CHITINASE"/>
    <property type="match status" value="1"/>
</dbReference>
<dbReference type="PROSITE" id="PS51910">
    <property type="entry name" value="GH18_2"/>
    <property type="match status" value="1"/>
</dbReference>
<dbReference type="InterPro" id="IPR050314">
    <property type="entry name" value="Glycosyl_Hydrlase_18"/>
</dbReference>
<dbReference type="Gene3D" id="3.10.50.10">
    <property type="match status" value="1"/>
</dbReference>
<feature type="domain" description="GH18" evidence="3">
    <location>
        <begin position="1"/>
        <end position="123"/>
    </location>
</feature>
<dbReference type="InterPro" id="IPR001223">
    <property type="entry name" value="Glyco_hydro18_cat"/>
</dbReference>
<dbReference type="AlphaFoldDB" id="A0A9X0ADU2"/>
<evidence type="ECO:0000256" key="1">
    <source>
        <dbReference type="ARBA" id="ARBA00008682"/>
    </source>
</evidence>
<dbReference type="InterPro" id="IPR017853">
    <property type="entry name" value="GH"/>
</dbReference>
<dbReference type="Gene3D" id="3.20.20.80">
    <property type="entry name" value="Glycosidases"/>
    <property type="match status" value="1"/>
</dbReference>
<comment type="caution">
    <text evidence="4">The sequence shown here is derived from an EMBL/GenBank/DDBJ whole genome shotgun (WGS) entry which is preliminary data.</text>
</comment>
<evidence type="ECO:0000259" key="3">
    <source>
        <dbReference type="PROSITE" id="PS51910"/>
    </source>
</evidence>
<dbReference type="OrthoDB" id="73875at2759"/>
<sequence>MFVLQYVYADWINLMTYDLHGAWDSSDPIESIVQAHTNLTEIKESVELLWRVDIPPEKVVLGLCFYGRSFQLSDASRGSPGCAFAGAAEAGTCTDNAGELAYFETMDILDKQEPEVTWNLIGH</sequence>
<dbReference type="GO" id="GO:0008843">
    <property type="term" value="F:endochitinase activity"/>
    <property type="evidence" value="ECO:0007669"/>
    <property type="project" value="UniProtKB-EC"/>
</dbReference>
<keyword evidence="5" id="KW-1185">Reference proteome</keyword>
<dbReference type="EMBL" id="JAPEIS010000012">
    <property type="protein sequence ID" value="KAJ8060926.1"/>
    <property type="molecule type" value="Genomic_DNA"/>
</dbReference>